<name>A0A0N8GP37_9CHLR</name>
<evidence type="ECO:0000256" key="5">
    <source>
        <dbReference type="ARBA" id="ARBA00023136"/>
    </source>
</evidence>
<sequence length="149" mass="16556">MKLGIICSHGGHWTETLQIFAAFAGYDRFIATYTSPRAADVQQTGRAYFTRDIGRHPGRMLRACGWAAMVLRKERPDVLISMGAEIAIPFFYLGKLFGCKTIFIESWCRVTSVSQTGKVVYPVSDVFLVQWPQLCAIAGKKAQYAGAIL</sequence>
<dbReference type="STRING" id="70996.SE18_25975"/>
<evidence type="ECO:0008006" key="8">
    <source>
        <dbReference type="Google" id="ProtNLM"/>
    </source>
</evidence>
<evidence type="ECO:0000256" key="4">
    <source>
        <dbReference type="ARBA" id="ARBA00022989"/>
    </source>
</evidence>
<keyword evidence="2" id="KW-0812">Transmembrane</keyword>
<dbReference type="GO" id="GO:0006488">
    <property type="term" value="P:dolichol-linked oligosaccharide biosynthetic process"/>
    <property type="evidence" value="ECO:0007669"/>
    <property type="project" value="InterPro"/>
</dbReference>
<comment type="subcellular location">
    <subcellularLocation>
        <location evidence="1">Endoplasmic reticulum membrane</location>
        <topology evidence="1">Single-pass membrane protein</topology>
    </subcellularLocation>
</comment>
<dbReference type="Proteomes" id="UP000050277">
    <property type="component" value="Unassembled WGS sequence"/>
</dbReference>
<keyword evidence="3" id="KW-0256">Endoplasmic reticulum</keyword>
<dbReference type="NCBIfam" id="NF041549">
    <property type="entry name" value="PssD"/>
    <property type="match status" value="1"/>
</dbReference>
<evidence type="ECO:0000313" key="7">
    <source>
        <dbReference type="Proteomes" id="UP000050277"/>
    </source>
</evidence>
<dbReference type="PANTHER" id="PTHR12154:SF4">
    <property type="entry name" value="UDP-N-ACETYLGLUCOSAMINE TRANSFERASE SUBUNIT ALG14 HOMOLOG"/>
    <property type="match status" value="1"/>
</dbReference>
<dbReference type="Pfam" id="PF08660">
    <property type="entry name" value="Alg14"/>
    <property type="match status" value="1"/>
</dbReference>
<dbReference type="PANTHER" id="PTHR12154">
    <property type="entry name" value="GLYCOSYL TRANSFERASE-RELATED"/>
    <property type="match status" value="1"/>
</dbReference>
<dbReference type="SUPFAM" id="SSF53756">
    <property type="entry name" value="UDP-Glycosyltransferase/glycogen phosphorylase"/>
    <property type="match status" value="1"/>
</dbReference>
<dbReference type="Gene3D" id="3.40.50.2000">
    <property type="entry name" value="Glycogen Phosphorylase B"/>
    <property type="match status" value="1"/>
</dbReference>
<dbReference type="RefSeq" id="WP_054537380.1">
    <property type="nucleotide sequence ID" value="NZ_LGKP01000043.1"/>
</dbReference>
<gene>
    <name evidence="6" type="ORF">SE18_25975</name>
</gene>
<keyword evidence="5" id="KW-0472">Membrane</keyword>
<proteinExistence type="predicted"/>
<protein>
    <recommendedName>
        <fullName evidence="8">Oligosaccharide biosynthesis protein Alg14</fullName>
    </recommendedName>
</protein>
<evidence type="ECO:0000256" key="2">
    <source>
        <dbReference type="ARBA" id="ARBA00022692"/>
    </source>
</evidence>
<comment type="caution">
    <text evidence="6">The sequence shown here is derived from an EMBL/GenBank/DDBJ whole genome shotgun (WGS) entry which is preliminary data.</text>
</comment>
<accession>A0A0N8GP37</accession>
<evidence type="ECO:0000256" key="3">
    <source>
        <dbReference type="ARBA" id="ARBA00022824"/>
    </source>
</evidence>
<keyword evidence="7" id="KW-1185">Reference proteome</keyword>
<dbReference type="GO" id="GO:0004577">
    <property type="term" value="F:N-acetylglucosaminyldiphosphodolichol N-acetylglucosaminyltransferase activity"/>
    <property type="evidence" value="ECO:0007669"/>
    <property type="project" value="TreeGrafter"/>
</dbReference>
<evidence type="ECO:0000256" key="1">
    <source>
        <dbReference type="ARBA" id="ARBA00004389"/>
    </source>
</evidence>
<evidence type="ECO:0000313" key="6">
    <source>
        <dbReference type="EMBL" id="KPL79810.1"/>
    </source>
</evidence>
<dbReference type="OrthoDB" id="555447at2"/>
<keyword evidence="4" id="KW-1133">Transmembrane helix</keyword>
<dbReference type="EMBL" id="LGKP01000043">
    <property type="protein sequence ID" value="KPL79810.1"/>
    <property type="molecule type" value="Genomic_DNA"/>
</dbReference>
<reference evidence="6 7" key="1">
    <citation type="submission" date="2015-07" db="EMBL/GenBank/DDBJ databases">
        <title>Whole genome sequence of Herpetosiphon geysericola DSM 7119.</title>
        <authorList>
            <person name="Hemp J."/>
            <person name="Ward L.M."/>
            <person name="Pace L.A."/>
            <person name="Fischer W.W."/>
        </authorList>
    </citation>
    <scope>NUCLEOTIDE SEQUENCE [LARGE SCALE GENOMIC DNA]</scope>
    <source>
        <strain evidence="6 7">DSM 7119</strain>
    </source>
</reference>
<dbReference type="InterPro" id="IPR013969">
    <property type="entry name" value="Oligosacch_biosynth_Alg14"/>
</dbReference>
<organism evidence="6 7">
    <name type="scientific">Herpetosiphon geysericola</name>
    <dbReference type="NCBI Taxonomy" id="70996"/>
    <lineage>
        <taxon>Bacteria</taxon>
        <taxon>Bacillati</taxon>
        <taxon>Chloroflexota</taxon>
        <taxon>Chloroflexia</taxon>
        <taxon>Herpetosiphonales</taxon>
        <taxon>Herpetosiphonaceae</taxon>
        <taxon>Herpetosiphon</taxon>
    </lineage>
</organism>
<dbReference type="AlphaFoldDB" id="A0A0N8GP37"/>